<dbReference type="Proteomes" id="UP000821853">
    <property type="component" value="Chromosome 10"/>
</dbReference>
<feature type="compositionally biased region" description="Polar residues" evidence="2">
    <location>
        <begin position="337"/>
        <end position="355"/>
    </location>
</feature>
<evidence type="ECO:0000256" key="1">
    <source>
        <dbReference type="SAM" id="Coils"/>
    </source>
</evidence>
<accession>A0A9J6FNT7</accession>
<evidence type="ECO:0000313" key="3">
    <source>
        <dbReference type="EMBL" id="KAH9364511.1"/>
    </source>
</evidence>
<comment type="caution">
    <text evidence="3">The sequence shown here is derived from an EMBL/GenBank/DDBJ whole genome shotgun (WGS) entry which is preliminary data.</text>
</comment>
<feature type="region of interest" description="Disordered" evidence="2">
    <location>
        <begin position="442"/>
        <end position="462"/>
    </location>
</feature>
<gene>
    <name evidence="3" type="ORF">HPB48_021237</name>
</gene>
<keyword evidence="1" id="KW-0175">Coiled coil</keyword>
<sequence>MSSTHRSSKPQWRPKYTPHIGCDELIVVLKPSRTLDLKATFAPGQVGSAVRNLLRECGKVELSVWPVWEKNVIVCGLNSEPAARRLVGDVTLTVDGRKLPFRGHAKVTGDVCKGVITIDPNDTSSSLKPKLRWKNGEILSMRRLGSSNVAVVIFDGKFGPREIYYNDQAIPVRLYKKTIPACHRCDTVGHRADICPRPKPGRCDQCGSEVATTPEGPVEHKCTPRCLTCAGEHLTGPSGCNGKYRKPIKPAPVKNNTGPGTVARTQIFSAENFPTLQTPKTGERFGLGAASRPLYSPSLLTTPTEVALERQNAELRRQSEILANKIPELETRLPGLTKSQTTAGTSEPMQQSEPQSGMRAPRSRLGCLALPDAQTAHFYNCVPQVNSGLTKLERTIEELPKKILGVRVSFSELWQQELSQIILAETDSVMDTVLNWVSTQLRDNRSRSPSPRSDSRRRKVVPRPATTPWNHWCLR</sequence>
<feature type="coiled-coil region" evidence="1">
    <location>
        <begin position="305"/>
        <end position="332"/>
    </location>
</feature>
<keyword evidence="4" id="KW-1185">Reference proteome</keyword>
<feature type="region of interest" description="Disordered" evidence="2">
    <location>
        <begin position="334"/>
        <end position="360"/>
    </location>
</feature>
<evidence type="ECO:0008006" key="5">
    <source>
        <dbReference type="Google" id="ProtNLM"/>
    </source>
</evidence>
<proteinExistence type="predicted"/>
<reference evidence="3 4" key="1">
    <citation type="journal article" date="2020" name="Cell">
        <title>Large-Scale Comparative Analyses of Tick Genomes Elucidate Their Genetic Diversity and Vector Capacities.</title>
        <authorList>
            <consortium name="Tick Genome and Microbiome Consortium (TIGMIC)"/>
            <person name="Jia N."/>
            <person name="Wang J."/>
            <person name="Shi W."/>
            <person name="Du L."/>
            <person name="Sun Y."/>
            <person name="Zhan W."/>
            <person name="Jiang J.F."/>
            <person name="Wang Q."/>
            <person name="Zhang B."/>
            <person name="Ji P."/>
            <person name="Bell-Sakyi L."/>
            <person name="Cui X.M."/>
            <person name="Yuan T.T."/>
            <person name="Jiang B.G."/>
            <person name="Yang W.F."/>
            <person name="Lam T.T."/>
            <person name="Chang Q.C."/>
            <person name="Ding S.J."/>
            <person name="Wang X.J."/>
            <person name="Zhu J.G."/>
            <person name="Ruan X.D."/>
            <person name="Zhao L."/>
            <person name="Wei J.T."/>
            <person name="Ye R.Z."/>
            <person name="Que T.C."/>
            <person name="Du C.H."/>
            <person name="Zhou Y.H."/>
            <person name="Cheng J.X."/>
            <person name="Dai P.F."/>
            <person name="Guo W.B."/>
            <person name="Han X.H."/>
            <person name="Huang E.J."/>
            <person name="Li L.F."/>
            <person name="Wei W."/>
            <person name="Gao Y.C."/>
            <person name="Liu J.Z."/>
            <person name="Shao H.Z."/>
            <person name="Wang X."/>
            <person name="Wang C.C."/>
            <person name="Yang T.C."/>
            <person name="Huo Q.B."/>
            <person name="Li W."/>
            <person name="Chen H.Y."/>
            <person name="Chen S.E."/>
            <person name="Zhou L.G."/>
            <person name="Ni X.B."/>
            <person name="Tian J.H."/>
            <person name="Sheng Y."/>
            <person name="Liu T."/>
            <person name="Pan Y.S."/>
            <person name="Xia L.Y."/>
            <person name="Li J."/>
            <person name="Zhao F."/>
            <person name="Cao W.C."/>
        </authorList>
    </citation>
    <scope>NUCLEOTIDE SEQUENCE [LARGE SCALE GENOMIC DNA]</scope>
    <source>
        <strain evidence="3">HaeL-2018</strain>
    </source>
</reference>
<evidence type="ECO:0000313" key="4">
    <source>
        <dbReference type="Proteomes" id="UP000821853"/>
    </source>
</evidence>
<organism evidence="3 4">
    <name type="scientific">Haemaphysalis longicornis</name>
    <name type="common">Bush tick</name>
    <dbReference type="NCBI Taxonomy" id="44386"/>
    <lineage>
        <taxon>Eukaryota</taxon>
        <taxon>Metazoa</taxon>
        <taxon>Ecdysozoa</taxon>
        <taxon>Arthropoda</taxon>
        <taxon>Chelicerata</taxon>
        <taxon>Arachnida</taxon>
        <taxon>Acari</taxon>
        <taxon>Parasitiformes</taxon>
        <taxon>Ixodida</taxon>
        <taxon>Ixodoidea</taxon>
        <taxon>Ixodidae</taxon>
        <taxon>Haemaphysalinae</taxon>
        <taxon>Haemaphysalis</taxon>
    </lineage>
</organism>
<evidence type="ECO:0000256" key="2">
    <source>
        <dbReference type="SAM" id="MobiDB-lite"/>
    </source>
</evidence>
<name>A0A9J6FNT7_HAELO</name>
<dbReference type="EMBL" id="JABSTR010000002">
    <property type="protein sequence ID" value="KAH9364511.1"/>
    <property type="molecule type" value="Genomic_DNA"/>
</dbReference>
<dbReference type="OrthoDB" id="6931295at2759"/>
<dbReference type="AlphaFoldDB" id="A0A9J6FNT7"/>
<dbReference type="VEuPathDB" id="VectorBase:HLOH_046350"/>
<protein>
    <recommendedName>
        <fullName evidence="5">CCHC-type domain-containing protein</fullName>
    </recommendedName>
</protein>